<feature type="chain" id="PRO_5045886363" description="Sugar ABC transporter substrate-binding protein" evidence="1">
    <location>
        <begin position="24"/>
        <end position="42"/>
    </location>
</feature>
<dbReference type="Proteomes" id="UP001549077">
    <property type="component" value="Unassembled WGS sequence"/>
</dbReference>
<sequence>MKRLKLLNSICLAGPAIVPLAMAASAQAAPAGYDKIDNIVVI</sequence>
<gene>
    <name evidence="2" type="ORF">ABID08_003029</name>
</gene>
<dbReference type="EMBL" id="JBEPMY010000007">
    <property type="protein sequence ID" value="MET3755658.1"/>
    <property type="molecule type" value="Genomic_DNA"/>
</dbReference>
<protein>
    <recommendedName>
        <fullName evidence="4">Sugar ABC transporter substrate-binding protein</fullName>
    </recommendedName>
</protein>
<reference evidence="2 3" key="1">
    <citation type="submission" date="2024-06" db="EMBL/GenBank/DDBJ databases">
        <title>Genomic Encyclopedia of Type Strains, Phase IV (KMG-IV): sequencing the most valuable type-strain genomes for metagenomic binning, comparative biology and taxonomic classification.</title>
        <authorList>
            <person name="Goeker M."/>
        </authorList>
    </citation>
    <scope>NUCLEOTIDE SEQUENCE [LARGE SCALE GENOMIC DNA]</scope>
    <source>
        <strain evidence="2 3">DSM 29288</strain>
    </source>
</reference>
<proteinExistence type="predicted"/>
<evidence type="ECO:0000313" key="3">
    <source>
        <dbReference type="Proteomes" id="UP001549077"/>
    </source>
</evidence>
<comment type="caution">
    <text evidence="2">The sequence shown here is derived from an EMBL/GenBank/DDBJ whole genome shotgun (WGS) entry which is preliminary data.</text>
</comment>
<accession>A0ABV2MGS4</accession>
<name>A0ABV2MGS4_9HYPH</name>
<keyword evidence="3" id="KW-1185">Reference proteome</keyword>
<evidence type="ECO:0000256" key="1">
    <source>
        <dbReference type="SAM" id="SignalP"/>
    </source>
</evidence>
<keyword evidence="1" id="KW-0732">Signal</keyword>
<evidence type="ECO:0000313" key="2">
    <source>
        <dbReference type="EMBL" id="MET3755658.1"/>
    </source>
</evidence>
<organism evidence="2 3">
    <name type="scientific">Rhizobium binae</name>
    <dbReference type="NCBI Taxonomy" id="1138190"/>
    <lineage>
        <taxon>Bacteria</taxon>
        <taxon>Pseudomonadati</taxon>
        <taxon>Pseudomonadota</taxon>
        <taxon>Alphaproteobacteria</taxon>
        <taxon>Hyphomicrobiales</taxon>
        <taxon>Rhizobiaceae</taxon>
        <taxon>Rhizobium/Agrobacterium group</taxon>
        <taxon>Rhizobium</taxon>
    </lineage>
</organism>
<evidence type="ECO:0008006" key="4">
    <source>
        <dbReference type="Google" id="ProtNLM"/>
    </source>
</evidence>
<feature type="signal peptide" evidence="1">
    <location>
        <begin position="1"/>
        <end position="23"/>
    </location>
</feature>